<feature type="compositionally biased region" description="Pro residues" evidence="1">
    <location>
        <begin position="46"/>
        <end position="55"/>
    </location>
</feature>
<comment type="caution">
    <text evidence="2">The sequence shown here is derived from an EMBL/GenBank/DDBJ whole genome shotgun (WGS) entry which is preliminary data.</text>
</comment>
<dbReference type="PANTHER" id="PTHR47848:SF1">
    <property type="entry name" value="ADENINE NUCLEOTIDE ALPHA HYDROLASES-LIKE SUPERFAMILY PROTEIN"/>
    <property type="match status" value="1"/>
</dbReference>
<feature type="non-terminal residue" evidence="2">
    <location>
        <position position="1"/>
    </location>
</feature>
<dbReference type="AlphaFoldDB" id="A0A9R1F1W3"/>
<feature type="region of interest" description="Disordered" evidence="1">
    <location>
        <begin position="24"/>
        <end position="59"/>
    </location>
</feature>
<proteinExistence type="predicted"/>
<accession>A0A9R1F1W3</accession>
<reference evidence="2" key="1">
    <citation type="journal article" date="2017" name="Gigascience">
        <title>The first near-complete assembly of the hexaploid bread wheat genome, Triticum aestivum.</title>
        <authorList>
            <person name="Zimin A.V."/>
            <person name="Puiu D."/>
            <person name="Hall R."/>
            <person name="Kingan S."/>
            <person name="Clavijo B.J."/>
            <person name="Salzberg S.L."/>
        </authorList>
    </citation>
    <scope>NUCLEOTIDE SEQUENCE</scope>
    <source>
        <tissue evidence="2">Leaf</tissue>
    </source>
</reference>
<name>A0A9R1F1W3_WHEAT</name>
<protein>
    <submittedName>
        <fullName evidence="2">Uncharacterized protein</fullName>
    </submittedName>
</protein>
<dbReference type="OrthoDB" id="1901889at2759"/>
<gene>
    <name evidence="2" type="ORF">CFC21_033296</name>
</gene>
<dbReference type="Proteomes" id="UP000815260">
    <property type="component" value="Chromosome 3A"/>
</dbReference>
<evidence type="ECO:0000256" key="1">
    <source>
        <dbReference type="SAM" id="MobiDB-lite"/>
    </source>
</evidence>
<sequence length="172" mass="17800">GEAAGGGGGGGRPGVARGAAVGRAQLHPGRRLHRAAPRVRAGPLQAPAPAPPPAGLPARARLQGPLRRRRGGHGGDRGAAVGQLRASTLVVGLHDKSFLYGSPGPYEGVSGLGCRVLAVRQHATARHGAVEAELTQVETIRLHVPPPKIPFPIFALPLGVIWRRSSSSKKRR</sequence>
<reference evidence="2" key="2">
    <citation type="submission" date="2020-03" db="EMBL/GenBank/DDBJ databases">
        <title>The second near-complete assembly of the hexaploid bread wheat (Triticum aestivum) genome.</title>
        <authorList>
            <person name="Zimin A.V."/>
            <person name="Puiu D."/>
            <person name="Shumante A."/>
            <person name="Alonge M."/>
            <person name="Salzberg S.L."/>
        </authorList>
    </citation>
    <scope>NUCLEOTIDE SEQUENCE</scope>
    <source>
        <tissue evidence="2">Leaf</tissue>
    </source>
</reference>
<evidence type="ECO:0000313" key="2">
    <source>
        <dbReference type="EMBL" id="KAF7020175.1"/>
    </source>
</evidence>
<organism evidence="2">
    <name type="scientific">Triticum aestivum</name>
    <name type="common">Wheat</name>
    <dbReference type="NCBI Taxonomy" id="4565"/>
    <lineage>
        <taxon>Eukaryota</taxon>
        <taxon>Viridiplantae</taxon>
        <taxon>Streptophyta</taxon>
        <taxon>Embryophyta</taxon>
        <taxon>Tracheophyta</taxon>
        <taxon>Spermatophyta</taxon>
        <taxon>Magnoliopsida</taxon>
        <taxon>Liliopsida</taxon>
        <taxon>Poales</taxon>
        <taxon>Poaceae</taxon>
        <taxon>BOP clade</taxon>
        <taxon>Pooideae</taxon>
        <taxon>Triticodae</taxon>
        <taxon>Triticeae</taxon>
        <taxon>Triticinae</taxon>
        <taxon>Triticum</taxon>
    </lineage>
</organism>
<dbReference type="PANTHER" id="PTHR47848">
    <property type="entry name" value="ADENINE NUCLEOTIDE ALPHA HYDROLASES-LIKE SUPERFAMILY PROTEIN"/>
    <property type="match status" value="1"/>
</dbReference>
<dbReference type="EMBL" id="CM022217">
    <property type="protein sequence ID" value="KAF7020175.1"/>
    <property type="molecule type" value="Genomic_DNA"/>
</dbReference>
<feature type="compositionally biased region" description="Basic residues" evidence="1">
    <location>
        <begin position="28"/>
        <end position="37"/>
    </location>
</feature>